<proteinExistence type="predicted"/>
<dbReference type="Proteomes" id="UP000824190">
    <property type="component" value="Unassembled WGS sequence"/>
</dbReference>
<name>A0A9D1RST5_9CORY</name>
<evidence type="ECO:0000313" key="1">
    <source>
        <dbReference type="EMBL" id="HIW92137.1"/>
    </source>
</evidence>
<comment type="caution">
    <text evidence="1">The sequence shown here is derived from an EMBL/GenBank/DDBJ whole genome shotgun (WGS) entry which is preliminary data.</text>
</comment>
<organism evidence="1 2">
    <name type="scientific">Candidatus Corynebacterium avicola</name>
    <dbReference type="NCBI Taxonomy" id="2838527"/>
    <lineage>
        <taxon>Bacteria</taxon>
        <taxon>Bacillati</taxon>
        <taxon>Actinomycetota</taxon>
        <taxon>Actinomycetes</taxon>
        <taxon>Mycobacteriales</taxon>
        <taxon>Corynebacteriaceae</taxon>
        <taxon>Corynebacterium</taxon>
    </lineage>
</organism>
<dbReference type="EMBL" id="DXGC01000089">
    <property type="protein sequence ID" value="HIW92137.1"/>
    <property type="molecule type" value="Genomic_DNA"/>
</dbReference>
<protein>
    <submittedName>
        <fullName evidence="1">3-methyladenine DNA glycosylase</fullName>
    </submittedName>
</protein>
<accession>A0A9D1RST5</accession>
<evidence type="ECO:0000313" key="2">
    <source>
        <dbReference type="Proteomes" id="UP000824190"/>
    </source>
</evidence>
<dbReference type="AlphaFoldDB" id="A0A9D1RST5"/>
<sequence length="311" mass="34937">MLGSEQWRAEQRAHVEAVDALTAGHRARRAAGERHPVWDFMFTYYPVRPGALRKWSPGSGVALALDDTALPEGLNGSSYFRVGHQADSGATVAQLDTEAYAAARGRGIRHIHRLLTATASRPAQMNCFGMHEWAMVYRDTPRHPEPLRLGRSATDEVVEASRLRCTHFDAFRFFTSPAATRNSLVPTRESQVDLEQPGCLHATMDLYKWASKLGPLIPGDLWLETFRLACDVRKTDMEASPYDLSEWGFTPVQVETPAGRAEYVRRQRDFTDRGGRLRGRIISLLEDCYPELQRHRSTPAKETADGTTLSR</sequence>
<reference evidence="1" key="2">
    <citation type="submission" date="2021-04" db="EMBL/GenBank/DDBJ databases">
        <authorList>
            <person name="Gilroy R."/>
        </authorList>
    </citation>
    <scope>NUCLEOTIDE SEQUENCE</scope>
    <source>
        <strain evidence="1">CHK32-1732</strain>
    </source>
</reference>
<reference evidence="1" key="1">
    <citation type="journal article" date="2021" name="PeerJ">
        <title>Extensive microbial diversity within the chicken gut microbiome revealed by metagenomics and culture.</title>
        <authorList>
            <person name="Gilroy R."/>
            <person name="Ravi A."/>
            <person name="Getino M."/>
            <person name="Pursley I."/>
            <person name="Horton D.L."/>
            <person name="Alikhan N.F."/>
            <person name="Baker D."/>
            <person name="Gharbi K."/>
            <person name="Hall N."/>
            <person name="Watson M."/>
            <person name="Adriaenssens E.M."/>
            <person name="Foster-Nyarko E."/>
            <person name="Jarju S."/>
            <person name="Secka A."/>
            <person name="Antonio M."/>
            <person name="Oren A."/>
            <person name="Chaudhuri R.R."/>
            <person name="La Ragione R."/>
            <person name="Hildebrand F."/>
            <person name="Pallen M.J."/>
        </authorList>
    </citation>
    <scope>NUCLEOTIDE SEQUENCE</scope>
    <source>
        <strain evidence="1">CHK32-1732</strain>
    </source>
</reference>
<gene>
    <name evidence="1" type="ORF">H9870_10810</name>
</gene>